<dbReference type="Pfam" id="PF02653">
    <property type="entry name" value="BPD_transp_2"/>
    <property type="match status" value="1"/>
</dbReference>
<evidence type="ECO:0000256" key="6">
    <source>
        <dbReference type="SAM" id="Phobius"/>
    </source>
</evidence>
<keyword evidence="3 6" id="KW-0812">Transmembrane</keyword>
<dbReference type="InterPro" id="IPR001851">
    <property type="entry name" value="ABC_transp_permease"/>
</dbReference>
<keyword evidence="5 6" id="KW-0472">Membrane</keyword>
<name>B4S825_PROA2</name>
<evidence type="ECO:0000256" key="2">
    <source>
        <dbReference type="ARBA" id="ARBA00022475"/>
    </source>
</evidence>
<dbReference type="PANTHER" id="PTHR47089">
    <property type="entry name" value="ABC TRANSPORTER, PERMEASE PROTEIN"/>
    <property type="match status" value="1"/>
</dbReference>
<reference evidence="7" key="1">
    <citation type="submission" date="2008-06" db="EMBL/GenBank/DDBJ databases">
        <title>Complete sequence of chromosome of Prosthecochloris aestuarii DSM 271.</title>
        <authorList>
            <consortium name="US DOE Joint Genome Institute"/>
            <person name="Lucas S."/>
            <person name="Copeland A."/>
            <person name="Lapidus A."/>
            <person name="Glavina del Rio T."/>
            <person name="Dalin E."/>
            <person name="Tice H."/>
            <person name="Bruce D."/>
            <person name="Goodwin L."/>
            <person name="Pitluck S."/>
            <person name="Schmutz J."/>
            <person name="Larimer F."/>
            <person name="Land M."/>
            <person name="Hauser L."/>
            <person name="Kyrpides N."/>
            <person name="Anderson I."/>
            <person name="Liu Z."/>
            <person name="Li T."/>
            <person name="Zhao F."/>
            <person name="Overmann J."/>
            <person name="Bryant D.A."/>
            <person name="Richardson P."/>
        </authorList>
    </citation>
    <scope>NUCLEOTIDE SEQUENCE [LARGE SCALE GENOMIC DNA]</scope>
    <source>
        <strain evidence="7">DSM 271</strain>
    </source>
</reference>
<dbReference type="HOGENOM" id="CLU_040769_0_2_10"/>
<feature type="transmembrane region" description="Helical" evidence="6">
    <location>
        <begin position="105"/>
        <end position="127"/>
    </location>
</feature>
<dbReference type="GO" id="GO:0005886">
    <property type="term" value="C:plasma membrane"/>
    <property type="evidence" value="ECO:0007669"/>
    <property type="project" value="UniProtKB-SubCell"/>
</dbReference>
<feature type="transmembrane region" description="Helical" evidence="6">
    <location>
        <begin position="79"/>
        <end position="99"/>
    </location>
</feature>
<dbReference type="KEGG" id="paa:Paes_1183"/>
<dbReference type="PANTHER" id="PTHR47089:SF1">
    <property type="entry name" value="GUANOSINE ABC TRANSPORTER PERMEASE PROTEIN NUPP"/>
    <property type="match status" value="1"/>
</dbReference>
<comment type="subcellular location">
    <subcellularLocation>
        <location evidence="1">Cell membrane</location>
        <topology evidence="1">Multi-pass membrane protein</topology>
    </subcellularLocation>
</comment>
<evidence type="ECO:0000256" key="3">
    <source>
        <dbReference type="ARBA" id="ARBA00022692"/>
    </source>
</evidence>
<proteinExistence type="predicted"/>
<feature type="transmembrane region" description="Helical" evidence="6">
    <location>
        <begin position="54"/>
        <end position="72"/>
    </location>
</feature>
<keyword evidence="8" id="KW-1185">Reference proteome</keyword>
<dbReference type="eggNOG" id="COG4603">
    <property type="taxonomic scope" value="Bacteria"/>
</dbReference>
<keyword evidence="4 6" id="KW-1133">Transmembrane helix</keyword>
<dbReference type="GO" id="GO:0022857">
    <property type="term" value="F:transmembrane transporter activity"/>
    <property type="evidence" value="ECO:0007669"/>
    <property type="project" value="InterPro"/>
</dbReference>
<feature type="transmembrane region" description="Helical" evidence="6">
    <location>
        <begin position="193"/>
        <end position="211"/>
    </location>
</feature>
<feature type="transmembrane region" description="Helical" evidence="6">
    <location>
        <begin position="275"/>
        <end position="306"/>
    </location>
</feature>
<dbReference type="CDD" id="cd06580">
    <property type="entry name" value="TM_PBP1_transp_TpRbsC_like"/>
    <property type="match status" value="1"/>
</dbReference>
<dbReference type="AlphaFoldDB" id="B4S825"/>
<evidence type="ECO:0000256" key="4">
    <source>
        <dbReference type="ARBA" id="ARBA00022989"/>
    </source>
</evidence>
<feature type="transmembrane region" description="Helical" evidence="6">
    <location>
        <begin position="139"/>
        <end position="157"/>
    </location>
</feature>
<feature type="transmembrane region" description="Helical" evidence="6">
    <location>
        <begin position="318"/>
        <end position="337"/>
    </location>
</feature>
<dbReference type="EMBL" id="CP001108">
    <property type="protein sequence ID" value="ACF46212.1"/>
    <property type="molecule type" value="Genomic_DNA"/>
</dbReference>
<evidence type="ECO:0000256" key="5">
    <source>
        <dbReference type="ARBA" id="ARBA00023136"/>
    </source>
</evidence>
<evidence type="ECO:0000313" key="7">
    <source>
        <dbReference type="EMBL" id="ACF46212.1"/>
    </source>
</evidence>
<dbReference type="Proteomes" id="UP000002725">
    <property type="component" value="Chromosome"/>
</dbReference>
<organism evidence="7 8">
    <name type="scientific">Prosthecochloris aestuarii (strain DSM 271 / SK 413)</name>
    <dbReference type="NCBI Taxonomy" id="290512"/>
    <lineage>
        <taxon>Bacteria</taxon>
        <taxon>Pseudomonadati</taxon>
        <taxon>Chlorobiota</taxon>
        <taxon>Chlorobiia</taxon>
        <taxon>Chlorobiales</taxon>
        <taxon>Chlorobiaceae</taxon>
        <taxon>Prosthecochloris</taxon>
    </lineage>
</organism>
<evidence type="ECO:0000313" key="8">
    <source>
        <dbReference type="Proteomes" id="UP000002725"/>
    </source>
</evidence>
<accession>B4S825</accession>
<keyword evidence="2" id="KW-1003">Cell membrane</keyword>
<dbReference type="RefSeq" id="WP_012505747.1">
    <property type="nucleotide sequence ID" value="NC_011059.1"/>
</dbReference>
<evidence type="ECO:0000256" key="1">
    <source>
        <dbReference type="ARBA" id="ARBA00004651"/>
    </source>
</evidence>
<gene>
    <name evidence="7" type="ordered locus">Paes_1183</name>
</gene>
<dbReference type="STRING" id="290512.Paes_1183"/>
<protein>
    <submittedName>
        <fullName evidence="7">Inner-membrane translocator</fullName>
    </submittedName>
</protein>
<sequence>MQKKIFTALSPLLAVAVALAFSAILVIATGRDPLFLFSKMLRMTFGSDYGTGQIVFRTTSLILTGLAVAIPFRLRLFNIGGEGQALAGAFSAAAAGILIPEGTPAMVAITVCTVAAAAGGGLLGLFAGWLKVRYEVNEVISTIMLNFIVLAFVSYMLTNHLALPSTAHTPDISAAARIPGFGASIGIWQKSPANLSTLLVLAICLCTYVVIFKTRFGYAMRAVGLKPDAASYAGIRTNTHLLTAMAAGGAAAGLAAANIVLGYRHCFEAGLTSGIGFTGIAVALLAFAHPLLIVLSALLFGFLEYGGLSINAYVPKDIFMIGQAVTIILIIVLTQQAKRA</sequence>
<feature type="transmembrane region" description="Helical" evidence="6">
    <location>
        <begin position="241"/>
        <end position="263"/>
    </location>
</feature>